<dbReference type="PROSITE" id="PS51186">
    <property type="entry name" value="GNAT"/>
    <property type="match status" value="1"/>
</dbReference>
<organism evidence="3 4">
    <name type="scientific">Alkalisalibacterium limincola</name>
    <dbReference type="NCBI Taxonomy" id="2699169"/>
    <lineage>
        <taxon>Bacteria</taxon>
        <taxon>Pseudomonadati</taxon>
        <taxon>Pseudomonadota</taxon>
        <taxon>Gammaproteobacteria</taxon>
        <taxon>Lysobacterales</taxon>
        <taxon>Lysobacteraceae</taxon>
        <taxon>Alkalisalibacterium</taxon>
    </lineage>
</organism>
<evidence type="ECO:0000256" key="1">
    <source>
        <dbReference type="SAM" id="MobiDB-lite"/>
    </source>
</evidence>
<dbReference type="SUPFAM" id="SSF55729">
    <property type="entry name" value="Acyl-CoA N-acyltransferases (Nat)"/>
    <property type="match status" value="1"/>
</dbReference>
<gene>
    <name evidence="3" type="ORF">FU658_03870</name>
</gene>
<feature type="compositionally biased region" description="Basic and acidic residues" evidence="1">
    <location>
        <begin position="1"/>
        <end position="15"/>
    </location>
</feature>
<dbReference type="AlphaFoldDB" id="A0A5C8KZL7"/>
<name>A0A5C8KZL7_9GAMM</name>
<evidence type="ECO:0000259" key="2">
    <source>
        <dbReference type="PROSITE" id="PS51186"/>
    </source>
</evidence>
<sequence length="215" mass="22122">MRGTRRDDPSRRDPDQGVATGTGADRGLLAGDGRPRAQAAHGTGRPARPRQDDRHLRHALSDGHGVSAGSGPAAAAAGGAGGRRDGGGPAGRAGLSLLPGRRRRPHRPPRGPPRPRAPAAGGAGSLLRAVGAGLHVLAAAGPGQLPDLRAGRGDHCRGRGLGRWLVGEAERRARTAGATRIEVSSAGHRKDAHKLYRECGFEDGSVRLVKRFGDA</sequence>
<comment type="caution">
    <text evidence="3">The sequence shown here is derived from an EMBL/GenBank/DDBJ whole genome shotgun (WGS) entry which is preliminary data.</text>
</comment>
<dbReference type="Gene3D" id="3.40.630.30">
    <property type="match status" value="1"/>
</dbReference>
<dbReference type="Pfam" id="PF00583">
    <property type="entry name" value="Acetyltransf_1"/>
    <property type="match status" value="1"/>
</dbReference>
<protein>
    <submittedName>
        <fullName evidence="3">GNAT family N-acetyltransferase</fullName>
    </submittedName>
</protein>
<proteinExistence type="predicted"/>
<feature type="region of interest" description="Disordered" evidence="1">
    <location>
        <begin position="1"/>
        <end position="123"/>
    </location>
</feature>
<feature type="compositionally biased region" description="Basic and acidic residues" evidence="1">
    <location>
        <begin position="49"/>
        <end position="61"/>
    </location>
</feature>
<dbReference type="Proteomes" id="UP000321248">
    <property type="component" value="Unassembled WGS sequence"/>
</dbReference>
<dbReference type="InterPro" id="IPR016181">
    <property type="entry name" value="Acyl_CoA_acyltransferase"/>
</dbReference>
<dbReference type="EMBL" id="VRTS01000002">
    <property type="protein sequence ID" value="TXK64965.1"/>
    <property type="molecule type" value="Genomic_DNA"/>
</dbReference>
<reference evidence="3 4" key="1">
    <citation type="submission" date="2019-08" db="EMBL/GenBank/DDBJ databases">
        <authorList>
            <person name="Karlyshev A.V."/>
        </authorList>
    </citation>
    <scope>NUCLEOTIDE SEQUENCE [LARGE SCALE GENOMIC DNA]</scope>
    <source>
        <strain evidence="3 4">Alg18-2.2</strain>
    </source>
</reference>
<accession>A0A5C8KZL7</accession>
<feature type="compositionally biased region" description="Low complexity" evidence="1">
    <location>
        <begin position="63"/>
        <end position="77"/>
    </location>
</feature>
<dbReference type="OrthoDB" id="7054990at2"/>
<keyword evidence="4" id="KW-1185">Reference proteome</keyword>
<dbReference type="GO" id="GO:0016747">
    <property type="term" value="F:acyltransferase activity, transferring groups other than amino-acyl groups"/>
    <property type="evidence" value="ECO:0007669"/>
    <property type="project" value="InterPro"/>
</dbReference>
<evidence type="ECO:0000313" key="4">
    <source>
        <dbReference type="Proteomes" id="UP000321248"/>
    </source>
</evidence>
<feature type="domain" description="N-acetyltransferase" evidence="2">
    <location>
        <begin position="156"/>
        <end position="215"/>
    </location>
</feature>
<feature type="compositionally biased region" description="Basic residues" evidence="1">
    <location>
        <begin position="100"/>
        <end position="109"/>
    </location>
</feature>
<evidence type="ECO:0000313" key="3">
    <source>
        <dbReference type="EMBL" id="TXK64965.1"/>
    </source>
</evidence>
<dbReference type="CDD" id="cd04301">
    <property type="entry name" value="NAT_SF"/>
    <property type="match status" value="1"/>
</dbReference>
<dbReference type="InterPro" id="IPR000182">
    <property type="entry name" value="GNAT_dom"/>
</dbReference>